<proteinExistence type="predicted"/>
<feature type="region of interest" description="Disordered" evidence="1">
    <location>
        <begin position="142"/>
        <end position="192"/>
    </location>
</feature>
<evidence type="ECO:0000256" key="1">
    <source>
        <dbReference type="SAM" id="MobiDB-lite"/>
    </source>
</evidence>
<evidence type="ECO:0000313" key="2">
    <source>
        <dbReference type="EMBL" id="PMC64435.1"/>
    </source>
</evidence>
<comment type="caution">
    <text evidence="2">The sequence shown here is derived from an EMBL/GenBank/DDBJ whole genome shotgun (WGS) entry which is preliminary data.</text>
</comment>
<reference evidence="2 3" key="1">
    <citation type="submission" date="2017-09" db="EMBL/GenBank/DDBJ databases">
        <title>Bacterial strain isolated from the female urinary microbiota.</title>
        <authorList>
            <person name="Thomas-White K."/>
            <person name="Kumar N."/>
            <person name="Forster S."/>
            <person name="Putonti C."/>
            <person name="Lawley T."/>
            <person name="Wolfe A.J."/>
        </authorList>
    </citation>
    <scope>NUCLEOTIDE SEQUENCE [LARGE SCALE GENOMIC DNA]</scope>
    <source>
        <strain evidence="2 3">UMB0792</strain>
    </source>
</reference>
<dbReference type="Proteomes" id="UP000235836">
    <property type="component" value="Unassembled WGS sequence"/>
</dbReference>
<sequence length="192" mass="19946">MATNPFVFDVAAVIRGDGLPETVTHTGPAPSRIGPEMIAVPQGAEVTVDATLTPLGSGVLVDATMSAQLKGQCVRCLRELVPTESITISQVYSGADDFITGDAEDDADAGSGDDVPTIAEGKVDLEQAFVDEAGLTWPFNPQCEPSCPADSDVPAPDGVSGEENDLLDPRWAGLEKFLNADSATDPDTDGQK</sequence>
<accession>A0A2N6T545</accession>
<dbReference type="InterPro" id="IPR003772">
    <property type="entry name" value="YceD"/>
</dbReference>
<evidence type="ECO:0000313" key="3">
    <source>
        <dbReference type="Proteomes" id="UP000235836"/>
    </source>
</evidence>
<keyword evidence="3" id="KW-1185">Reference proteome</keyword>
<organism evidence="2 3">
    <name type="scientific">Corynebacterium tuscaniense</name>
    <dbReference type="NCBI Taxonomy" id="302449"/>
    <lineage>
        <taxon>Bacteria</taxon>
        <taxon>Bacillati</taxon>
        <taxon>Actinomycetota</taxon>
        <taxon>Actinomycetes</taxon>
        <taxon>Mycobacteriales</taxon>
        <taxon>Corynebacteriaceae</taxon>
        <taxon>Corynebacterium</taxon>
    </lineage>
</organism>
<keyword evidence="2" id="KW-0238">DNA-binding</keyword>
<dbReference type="EMBL" id="PNHG01000006">
    <property type="protein sequence ID" value="PMC64435.1"/>
    <property type="molecule type" value="Genomic_DNA"/>
</dbReference>
<protein>
    <submittedName>
        <fullName evidence="2">DNA-binding protein</fullName>
    </submittedName>
</protein>
<name>A0A2N6T545_9CORY</name>
<gene>
    <name evidence="2" type="ORF">CJ203_05340</name>
</gene>
<dbReference type="RefSeq" id="WP_102723844.1">
    <property type="nucleotide sequence ID" value="NZ_JBHRZL010000039.1"/>
</dbReference>
<dbReference type="GO" id="GO:0003677">
    <property type="term" value="F:DNA binding"/>
    <property type="evidence" value="ECO:0007669"/>
    <property type="project" value="UniProtKB-KW"/>
</dbReference>
<dbReference type="Pfam" id="PF02620">
    <property type="entry name" value="YceD"/>
    <property type="match status" value="1"/>
</dbReference>
<dbReference type="AlphaFoldDB" id="A0A2N6T545"/>